<dbReference type="PANTHER" id="PTHR40277:SF1">
    <property type="entry name" value="BLL5419 PROTEIN"/>
    <property type="match status" value="1"/>
</dbReference>
<dbReference type="InterPro" id="IPR022791">
    <property type="entry name" value="L-PG_synthase/AglD"/>
</dbReference>
<feature type="transmembrane region" description="Helical" evidence="6">
    <location>
        <begin position="262"/>
        <end position="287"/>
    </location>
</feature>
<dbReference type="RefSeq" id="WP_265506631.1">
    <property type="nucleotide sequence ID" value="NZ_JAOTBE010000015.1"/>
</dbReference>
<evidence type="ECO:0000313" key="7">
    <source>
        <dbReference type="EMBL" id="MFC0200098.1"/>
    </source>
</evidence>
<feature type="transmembrane region" description="Helical" evidence="6">
    <location>
        <begin position="150"/>
        <end position="171"/>
    </location>
</feature>
<organism evidence="7 8">
    <name type="scientific">Paracoccus rhizosphaerae</name>
    <dbReference type="NCBI Taxonomy" id="1133347"/>
    <lineage>
        <taxon>Bacteria</taxon>
        <taxon>Pseudomonadati</taxon>
        <taxon>Pseudomonadota</taxon>
        <taxon>Alphaproteobacteria</taxon>
        <taxon>Rhodobacterales</taxon>
        <taxon>Paracoccaceae</taxon>
        <taxon>Paracoccus</taxon>
    </lineage>
</organism>
<keyword evidence="3 6" id="KW-0812">Transmembrane</keyword>
<proteinExistence type="predicted"/>
<evidence type="ECO:0000256" key="2">
    <source>
        <dbReference type="ARBA" id="ARBA00022475"/>
    </source>
</evidence>
<keyword evidence="4 6" id="KW-1133">Transmembrane helix</keyword>
<evidence type="ECO:0000256" key="5">
    <source>
        <dbReference type="ARBA" id="ARBA00023136"/>
    </source>
</evidence>
<comment type="caution">
    <text evidence="7">The sequence shown here is derived from an EMBL/GenBank/DDBJ whole genome shotgun (WGS) entry which is preliminary data.</text>
</comment>
<keyword evidence="2" id="KW-1003">Cell membrane</keyword>
<feature type="transmembrane region" description="Helical" evidence="6">
    <location>
        <begin position="38"/>
        <end position="58"/>
    </location>
</feature>
<dbReference type="PANTHER" id="PTHR40277">
    <property type="entry name" value="BLL5419 PROTEIN"/>
    <property type="match status" value="1"/>
</dbReference>
<comment type="subcellular location">
    <subcellularLocation>
        <location evidence="1">Cell membrane</location>
        <topology evidence="1">Multi-pass membrane protein</topology>
    </subcellularLocation>
</comment>
<evidence type="ECO:0000256" key="6">
    <source>
        <dbReference type="SAM" id="Phobius"/>
    </source>
</evidence>
<keyword evidence="8" id="KW-1185">Reference proteome</keyword>
<name>A0ABV6CH78_9RHOB</name>
<evidence type="ECO:0000256" key="3">
    <source>
        <dbReference type="ARBA" id="ARBA00022692"/>
    </source>
</evidence>
<protein>
    <submittedName>
        <fullName evidence="7">YbhN family protein</fullName>
    </submittedName>
</protein>
<accession>A0ABV6CH78</accession>
<evidence type="ECO:0000256" key="4">
    <source>
        <dbReference type="ARBA" id="ARBA00022989"/>
    </source>
</evidence>
<evidence type="ECO:0000313" key="8">
    <source>
        <dbReference type="Proteomes" id="UP001589795"/>
    </source>
</evidence>
<feature type="transmembrane region" description="Helical" evidence="6">
    <location>
        <begin position="124"/>
        <end position="144"/>
    </location>
</feature>
<reference evidence="7 8" key="1">
    <citation type="submission" date="2024-09" db="EMBL/GenBank/DDBJ databases">
        <authorList>
            <person name="Sun Q."/>
            <person name="Mori K."/>
        </authorList>
    </citation>
    <scope>NUCLEOTIDE SEQUENCE [LARGE SCALE GENOMIC DNA]</scope>
    <source>
        <strain evidence="7 8">CCM 7904</strain>
    </source>
</reference>
<sequence>MTWVRSLQLLAAVAVIALLWTGLDGAQAARLLSQSQPGWLFAALAALTMQTVLSAIRWQLTADQLGQRIPLGRAIGEYYLAQVVNQSLPGGMVGDAGRAVRARHAGGLRRAGAAVAIERLAGQLSLMLVLTIGVLSVTLAPGGLSIPAPLLGLLAGMLLVCLGAGCGLRFAGALPGHAGRFAADLRGALSRTLLTRRAFPRQAALNLAITVANLLAFAACARATGTYMTLVEVAVLVPLILLTMILPLTISGWGLREGAAAALFPIIGASASAGLAASVAFGLVFLASTAPGILMLLSRQHCCDAAGTDG</sequence>
<gene>
    <name evidence="7" type="ORF">ACFFIZ_07125</name>
</gene>
<keyword evidence="5 6" id="KW-0472">Membrane</keyword>
<feature type="transmembrane region" description="Helical" evidence="6">
    <location>
        <begin position="230"/>
        <end position="250"/>
    </location>
</feature>
<dbReference type="Pfam" id="PF03706">
    <property type="entry name" value="LPG_synthase_TM"/>
    <property type="match status" value="1"/>
</dbReference>
<evidence type="ECO:0000256" key="1">
    <source>
        <dbReference type="ARBA" id="ARBA00004651"/>
    </source>
</evidence>
<feature type="transmembrane region" description="Helical" evidence="6">
    <location>
        <begin position="203"/>
        <end position="224"/>
    </location>
</feature>
<dbReference type="EMBL" id="JBHLWQ010000059">
    <property type="protein sequence ID" value="MFC0200098.1"/>
    <property type="molecule type" value="Genomic_DNA"/>
</dbReference>
<dbReference type="Proteomes" id="UP001589795">
    <property type="component" value="Unassembled WGS sequence"/>
</dbReference>